<feature type="domain" description="Peptidase M16 C-terminal" evidence="2">
    <location>
        <begin position="204"/>
        <end position="381"/>
    </location>
</feature>
<evidence type="ECO:0000259" key="2">
    <source>
        <dbReference type="Pfam" id="PF05193"/>
    </source>
</evidence>
<dbReference type="InterPro" id="IPR011249">
    <property type="entry name" value="Metalloenz_LuxS/M16"/>
</dbReference>
<dbReference type="PANTHER" id="PTHR11851:SF225">
    <property type="entry name" value="NON-PEPTIDASE HOMOLOG YMXG"/>
    <property type="match status" value="1"/>
</dbReference>
<gene>
    <name evidence="3" type="ORF">A2519_21735</name>
</gene>
<proteinExistence type="predicted"/>
<dbReference type="Pfam" id="PF05193">
    <property type="entry name" value="Peptidase_M16_C"/>
    <property type="match status" value="1"/>
</dbReference>
<dbReference type="EMBL" id="MFYX01000145">
    <property type="protein sequence ID" value="OGK00545.1"/>
    <property type="molecule type" value="Genomic_DNA"/>
</dbReference>
<evidence type="ECO:0000313" key="3">
    <source>
        <dbReference type="EMBL" id="OGK00545.1"/>
    </source>
</evidence>
<protein>
    <recommendedName>
        <fullName evidence="5">Peptidase M16 C-terminal domain-containing protein</fullName>
    </recommendedName>
</protein>
<dbReference type="PROSITE" id="PS51257">
    <property type="entry name" value="PROKAR_LIPOPROTEIN"/>
    <property type="match status" value="1"/>
</dbReference>
<dbReference type="Pfam" id="PF00675">
    <property type="entry name" value="Peptidase_M16"/>
    <property type="match status" value="1"/>
</dbReference>
<dbReference type="Gene3D" id="3.30.830.10">
    <property type="entry name" value="Metalloenzyme, LuxS/M16 peptidase-like"/>
    <property type="match status" value="2"/>
</dbReference>
<dbReference type="PANTHER" id="PTHR11851">
    <property type="entry name" value="METALLOPROTEASE"/>
    <property type="match status" value="1"/>
</dbReference>
<dbReference type="InterPro" id="IPR050361">
    <property type="entry name" value="MPP/UQCRC_Complex"/>
</dbReference>
<dbReference type="InterPro" id="IPR011765">
    <property type="entry name" value="Pept_M16_N"/>
</dbReference>
<dbReference type="Proteomes" id="UP000179243">
    <property type="component" value="Unassembled WGS sequence"/>
</dbReference>
<dbReference type="SUPFAM" id="SSF63411">
    <property type="entry name" value="LuxS/MPP-like metallohydrolase"/>
    <property type="match status" value="2"/>
</dbReference>
<name>A0A1F7F1K3_UNCRA</name>
<organism evidence="3 4">
    <name type="scientific">Candidatus Raymondbacteria bacterium RIFOXYD12_FULL_49_13</name>
    <dbReference type="NCBI Taxonomy" id="1817890"/>
    <lineage>
        <taxon>Bacteria</taxon>
        <taxon>Raymondiibacteriota</taxon>
    </lineage>
</organism>
<evidence type="ECO:0000259" key="1">
    <source>
        <dbReference type="Pfam" id="PF00675"/>
    </source>
</evidence>
<reference evidence="3 4" key="1">
    <citation type="journal article" date="2016" name="Nat. Commun.">
        <title>Thousands of microbial genomes shed light on interconnected biogeochemical processes in an aquifer system.</title>
        <authorList>
            <person name="Anantharaman K."/>
            <person name="Brown C.T."/>
            <person name="Hug L.A."/>
            <person name="Sharon I."/>
            <person name="Castelle C.J."/>
            <person name="Probst A.J."/>
            <person name="Thomas B.C."/>
            <person name="Singh A."/>
            <person name="Wilkins M.J."/>
            <person name="Karaoz U."/>
            <person name="Brodie E.L."/>
            <person name="Williams K.H."/>
            <person name="Hubbard S.S."/>
            <person name="Banfield J.F."/>
        </authorList>
    </citation>
    <scope>NUCLEOTIDE SEQUENCE [LARGE SCALE GENOMIC DNA]</scope>
</reference>
<dbReference type="AlphaFoldDB" id="A0A1F7F1K3"/>
<evidence type="ECO:0008006" key="5">
    <source>
        <dbReference type="Google" id="ProtNLM"/>
    </source>
</evidence>
<dbReference type="InterPro" id="IPR007863">
    <property type="entry name" value="Peptidase_M16_C"/>
</dbReference>
<dbReference type="GO" id="GO:0046872">
    <property type="term" value="F:metal ion binding"/>
    <property type="evidence" value="ECO:0007669"/>
    <property type="project" value="InterPro"/>
</dbReference>
<comment type="caution">
    <text evidence="3">The sequence shown here is derived from an EMBL/GenBank/DDBJ whole genome shotgun (WGS) entry which is preliminary data.</text>
</comment>
<accession>A0A1F7F1K3</accession>
<evidence type="ECO:0000313" key="4">
    <source>
        <dbReference type="Proteomes" id="UP000179243"/>
    </source>
</evidence>
<feature type="domain" description="Peptidase M16 N-terminal" evidence="1">
    <location>
        <begin position="68"/>
        <end position="170"/>
    </location>
</feature>
<sequence>MKRTIFALCAIVLACCSGHKDPGPNGLRYPALSYAPPNLKAHEYTLKNGITAFIVPDAKLPVFDIEASIRTGSLLNPENAPGICEATAELLRSGGTRTIPADSFDETVDFFAASLSSDYEATNATAALSILKDNLDTGLYLFDQMLRNPGFETQKLALLKTRMKESIQHRFDHPSRTMNILFDHAMYGPGKISGIMTTSNVDRISTESIRSFYKNTYRPKNIILAVSGKFEVPAIIEKLNATLGAWEPSNKPETAFPNITIQRGKAFYFVEKDINQAYVSLGLPLVQRPNPDYYPLVVMNWIVGGAPFTSRLSKKIREYEGLAYSAGSQVKCGYFYPGAFKVYMQTKSASTAYAIGLAKRELDAFVKNGATAAELAEAQQSIIDAFPAMFKTGADISSAFAQNRYLKRDDAFYDSYRDTLRAITLGDIRSVAEKYLVTDSMVICVVGKYDACAPGDDVHPEKLNDFGPVTRLTEQELERICTSPGKRP</sequence>